<proteinExistence type="predicted"/>
<dbReference type="Pfam" id="PF10604">
    <property type="entry name" value="Polyketide_cyc2"/>
    <property type="match status" value="1"/>
</dbReference>
<organism evidence="3 4">
    <name type="scientific">Cupriavidus phytorum</name>
    <dbReference type="NCBI Taxonomy" id="3024399"/>
    <lineage>
        <taxon>Bacteria</taxon>
        <taxon>Pseudomonadati</taxon>
        <taxon>Pseudomonadota</taxon>
        <taxon>Betaproteobacteria</taxon>
        <taxon>Burkholderiales</taxon>
        <taxon>Burkholderiaceae</taxon>
        <taxon>Cupriavidus</taxon>
    </lineage>
</organism>
<evidence type="ECO:0000256" key="1">
    <source>
        <dbReference type="SAM" id="MobiDB-lite"/>
    </source>
</evidence>
<feature type="compositionally biased region" description="Basic and acidic residues" evidence="1">
    <location>
        <begin position="170"/>
        <end position="179"/>
    </location>
</feature>
<gene>
    <name evidence="3" type="ORF">C7416_1011030</name>
</gene>
<reference evidence="3" key="1">
    <citation type="submission" date="2018-06" db="EMBL/GenBank/DDBJ databases">
        <title>Genomic Encyclopedia of Type Strains, Phase IV (KMG-V): Genome sequencing to study the core and pangenomes of soil and plant-associated prokaryotes.</title>
        <authorList>
            <person name="Whitman W."/>
        </authorList>
    </citation>
    <scope>NUCLEOTIDE SEQUENCE [LARGE SCALE GENOMIC DNA]</scope>
    <source>
        <strain evidence="3">MLR2-44</strain>
    </source>
</reference>
<dbReference type="EMBL" id="QKZN01000001">
    <property type="protein sequence ID" value="PZX34743.1"/>
    <property type="molecule type" value="Genomic_DNA"/>
</dbReference>
<dbReference type="AlphaFoldDB" id="A0A2W7PH46"/>
<feature type="compositionally biased region" description="Pro residues" evidence="1">
    <location>
        <begin position="184"/>
        <end position="194"/>
    </location>
</feature>
<dbReference type="InterPro" id="IPR019587">
    <property type="entry name" value="Polyketide_cyclase/dehydratase"/>
</dbReference>
<keyword evidence="4" id="KW-1185">Reference proteome</keyword>
<keyword evidence="2" id="KW-0732">Signal</keyword>
<evidence type="ECO:0000256" key="2">
    <source>
        <dbReference type="SAM" id="SignalP"/>
    </source>
</evidence>
<feature type="region of interest" description="Disordered" evidence="1">
    <location>
        <begin position="163"/>
        <end position="201"/>
    </location>
</feature>
<dbReference type="Proteomes" id="UP000249638">
    <property type="component" value="Unassembled WGS sequence"/>
</dbReference>
<feature type="chain" id="PRO_5016044701" evidence="2">
    <location>
        <begin position="30"/>
        <end position="201"/>
    </location>
</feature>
<dbReference type="InterPro" id="IPR023393">
    <property type="entry name" value="START-like_dom_sf"/>
</dbReference>
<protein>
    <submittedName>
        <fullName evidence="3">Polyketide cyclase/dehydrase/lipid transport protein</fullName>
    </submittedName>
</protein>
<dbReference type="SUPFAM" id="SSF55961">
    <property type="entry name" value="Bet v1-like"/>
    <property type="match status" value="1"/>
</dbReference>
<name>A0A2W7PH46_9BURK</name>
<sequence>MPSLVCLNLSTLRLAVPALLLAWQAPAHAQLIPVERSVEVLADPARVWDLAGGYCAVPDWDTVYKDCRVVLGSGSPGTVRRMAHKAGGLPAVDVLTDRGPFSYSYRKLSSHTRGRLQAAPGQGVGTTRVTWQMWLDPSAVPDGAHAEYPAALGDDMLAALQRMKAQAEAAQHEAEEEAARGPALIPPRQPPTPSQPSQLGA</sequence>
<evidence type="ECO:0000313" key="4">
    <source>
        <dbReference type="Proteomes" id="UP000249638"/>
    </source>
</evidence>
<comment type="caution">
    <text evidence="3">The sequence shown here is derived from an EMBL/GenBank/DDBJ whole genome shotgun (WGS) entry which is preliminary data.</text>
</comment>
<feature type="signal peptide" evidence="2">
    <location>
        <begin position="1"/>
        <end position="29"/>
    </location>
</feature>
<accession>A0A2W7PH46</accession>
<evidence type="ECO:0000313" key="3">
    <source>
        <dbReference type="EMBL" id="PZX34743.1"/>
    </source>
</evidence>
<dbReference type="Gene3D" id="3.30.530.20">
    <property type="match status" value="1"/>
</dbReference>